<dbReference type="InterPro" id="IPR029068">
    <property type="entry name" value="Glyas_Bleomycin-R_OHBP_Dase"/>
</dbReference>
<accession>A0A3D9ZAN1</accession>
<sequence length="127" mass="13904">MAPTVLNVTFDTADAYELATFWSKVMAAPLADDDLPGDPETSIALPTGLHLYFQTVAEPKVAKNRVHICLRPDVPRDEEVERVLALGATIVDDRRTPPPGEHGGWVVFADPEGNEFCVLRSAAERHP</sequence>
<reference evidence="2 3" key="1">
    <citation type="submission" date="2018-08" db="EMBL/GenBank/DDBJ databases">
        <title>Sequencing the genomes of 1000 actinobacteria strains.</title>
        <authorList>
            <person name="Klenk H.-P."/>
        </authorList>
    </citation>
    <scope>NUCLEOTIDE SEQUENCE [LARGE SCALE GENOMIC DNA]</scope>
    <source>
        <strain evidence="2 3">DSM 44099</strain>
    </source>
</reference>
<dbReference type="SUPFAM" id="SSF54593">
    <property type="entry name" value="Glyoxalase/Bleomycin resistance protein/Dihydroxybiphenyl dioxygenase"/>
    <property type="match status" value="1"/>
</dbReference>
<dbReference type="GO" id="GO:0016829">
    <property type="term" value="F:lyase activity"/>
    <property type="evidence" value="ECO:0007669"/>
    <property type="project" value="UniProtKB-KW"/>
</dbReference>
<dbReference type="AlphaFoldDB" id="A0A3D9ZAN1"/>
<evidence type="ECO:0000313" key="2">
    <source>
        <dbReference type="EMBL" id="REF94345.1"/>
    </source>
</evidence>
<proteinExistence type="predicted"/>
<evidence type="ECO:0000259" key="1">
    <source>
        <dbReference type="PROSITE" id="PS51819"/>
    </source>
</evidence>
<keyword evidence="2" id="KW-0456">Lyase</keyword>
<dbReference type="Gene3D" id="3.10.180.10">
    <property type="entry name" value="2,3-Dihydroxybiphenyl 1,2-Dioxygenase, domain 1"/>
    <property type="match status" value="1"/>
</dbReference>
<dbReference type="Proteomes" id="UP000256913">
    <property type="component" value="Unassembled WGS sequence"/>
</dbReference>
<protein>
    <submittedName>
        <fullName evidence="2">Putative enzyme related to lactoylglutathione lyase</fullName>
    </submittedName>
</protein>
<dbReference type="OrthoDB" id="3212826at2"/>
<dbReference type="CDD" id="cd06587">
    <property type="entry name" value="VOC"/>
    <property type="match status" value="1"/>
</dbReference>
<feature type="domain" description="VOC" evidence="1">
    <location>
        <begin position="4"/>
        <end position="121"/>
    </location>
</feature>
<dbReference type="PANTHER" id="PTHR35908">
    <property type="entry name" value="HYPOTHETICAL FUSION PROTEIN"/>
    <property type="match status" value="1"/>
</dbReference>
<evidence type="ECO:0000313" key="3">
    <source>
        <dbReference type="Proteomes" id="UP000256913"/>
    </source>
</evidence>
<name>A0A3D9ZAN1_9ACTN</name>
<dbReference type="InterPro" id="IPR041581">
    <property type="entry name" value="Glyoxalase_6"/>
</dbReference>
<keyword evidence="3" id="KW-1185">Reference proteome</keyword>
<dbReference type="PROSITE" id="PS51819">
    <property type="entry name" value="VOC"/>
    <property type="match status" value="1"/>
</dbReference>
<gene>
    <name evidence="2" type="ORF">DFJ67_0262</name>
</gene>
<organism evidence="2 3">
    <name type="scientific">Asanoa ferruginea</name>
    <dbReference type="NCBI Taxonomy" id="53367"/>
    <lineage>
        <taxon>Bacteria</taxon>
        <taxon>Bacillati</taxon>
        <taxon>Actinomycetota</taxon>
        <taxon>Actinomycetes</taxon>
        <taxon>Micromonosporales</taxon>
        <taxon>Micromonosporaceae</taxon>
        <taxon>Asanoa</taxon>
    </lineage>
</organism>
<dbReference type="RefSeq" id="WP_116066182.1">
    <property type="nucleotide sequence ID" value="NZ_BONB01000068.1"/>
</dbReference>
<comment type="caution">
    <text evidence="2">The sequence shown here is derived from an EMBL/GenBank/DDBJ whole genome shotgun (WGS) entry which is preliminary data.</text>
</comment>
<dbReference type="PANTHER" id="PTHR35908:SF1">
    <property type="entry name" value="CONSERVED PROTEIN"/>
    <property type="match status" value="1"/>
</dbReference>
<dbReference type="Pfam" id="PF18029">
    <property type="entry name" value="Glyoxalase_6"/>
    <property type="match status" value="1"/>
</dbReference>
<dbReference type="InterPro" id="IPR037523">
    <property type="entry name" value="VOC_core"/>
</dbReference>
<dbReference type="EMBL" id="QUMQ01000001">
    <property type="protein sequence ID" value="REF94345.1"/>
    <property type="molecule type" value="Genomic_DNA"/>
</dbReference>